<dbReference type="NCBIfam" id="TIGR00016">
    <property type="entry name" value="ackA"/>
    <property type="match status" value="1"/>
</dbReference>
<comment type="caution">
    <text evidence="8">The sequence shown here is derived from an EMBL/GenBank/DDBJ whole genome shotgun (WGS) entry which is preliminary data.</text>
</comment>
<dbReference type="InterPro" id="IPR043129">
    <property type="entry name" value="ATPase_NBD"/>
</dbReference>
<accession>A0ABN3NNU9</accession>
<dbReference type="RefSeq" id="WP_344173272.1">
    <property type="nucleotide sequence ID" value="NZ_BAAARY010000014.1"/>
</dbReference>
<evidence type="ECO:0000256" key="1">
    <source>
        <dbReference type="ARBA" id="ARBA00008748"/>
    </source>
</evidence>
<evidence type="ECO:0000256" key="3">
    <source>
        <dbReference type="ARBA" id="ARBA00022741"/>
    </source>
</evidence>
<proteinExistence type="inferred from homology"/>
<keyword evidence="6" id="KW-0963">Cytoplasm</keyword>
<dbReference type="PROSITE" id="PS01076">
    <property type="entry name" value="ACETATE_KINASE_2"/>
    <property type="match status" value="1"/>
</dbReference>
<comment type="function">
    <text evidence="6">Catalyzes the formation of acetyl phosphate from acetate and ATP. Can also catalyze the reverse reaction.</text>
</comment>
<feature type="site" description="Transition state stabilizer" evidence="6">
    <location>
        <position position="139"/>
    </location>
</feature>
<gene>
    <name evidence="6" type="primary">ackA</name>
    <name evidence="8" type="ORF">GCM10010201_28710</name>
</gene>
<keyword evidence="3 6" id="KW-0547">Nucleotide-binding</keyword>
<feature type="active site" description="Proton donor/acceptor" evidence="6">
    <location>
        <position position="107"/>
    </location>
</feature>
<keyword evidence="2 6" id="KW-0808">Transferase</keyword>
<organism evidence="8 9">
    <name type="scientific">Pilimelia columellifera subsp. columellifera</name>
    <dbReference type="NCBI Taxonomy" id="706583"/>
    <lineage>
        <taxon>Bacteria</taxon>
        <taxon>Bacillati</taxon>
        <taxon>Actinomycetota</taxon>
        <taxon>Actinomycetes</taxon>
        <taxon>Micromonosporales</taxon>
        <taxon>Micromonosporaceae</taxon>
        <taxon>Pilimelia</taxon>
    </lineage>
</organism>
<dbReference type="Gene3D" id="3.30.420.40">
    <property type="match status" value="2"/>
</dbReference>
<name>A0ABN3NNU9_9ACTN</name>
<dbReference type="PRINTS" id="PR00471">
    <property type="entry name" value="ACETATEKNASE"/>
</dbReference>
<keyword evidence="9" id="KW-1185">Reference proteome</keyword>
<feature type="binding site" evidence="6">
    <location>
        <begin position="167"/>
        <end position="171"/>
    </location>
    <ligand>
        <name>ATP</name>
        <dbReference type="ChEBI" id="CHEBI:30616"/>
    </ligand>
</feature>
<dbReference type="PIRSF" id="PIRSF000722">
    <property type="entry name" value="Acetate_prop_kin"/>
    <property type="match status" value="1"/>
</dbReference>
<comment type="subcellular location">
    <subcellularLocation>
        <location evidence="6">Cytoplasm</location>
    </subcellularLocation>
</comment>
<dbReference type="PANTHER" id="PTHR21060:SF15">
    <property type="entry name" value="ACETATE KINASE-RELATED"/>
    <property type="match status" value="1"/>
</dbReference>
<comment type="cofactor">
    <cofactor evidence="6">
        <name>Mg(2+)</name>
        <dbReference type="ChEBI" id="CHEBI:18420"/>
    </cofactor>
    <cofactor evidence="6">
        <name>Mn(2+)</name>
        <dbReference type="ChEBI" id="CHEBI:29035"/>
    </cofactor>
    <text evidence="6">Mg(2+). Can also accept Mn(2+).</text>
</comment>
<keyword evidence="4 6" id="KW-0418">Kinase</keyword>
<feature type="site" description="Transition state stabilizer" evidence="6">
    <location>
        <position position="200"/>
    </location>
</feature>
<reference evidence="8 9" key="1">
    <citation type="journal article" date="2019" name="Int. J. Syst. Evol. Microbiol.">
        <title>The Global Catalogue of Microorganisms (GCM) 10K type strain sequencing project: providing services to taxonomists for standard genome sequencing and annotation.</title>
        <authorList>
            <consortium name="The Broad Institute Genomics Platform"/>
            <consortium name="The Broad Institute Genome Sequencing Center for Infectious Disease"/>
            <person name="Wu L."/>
            <person name="Ma J."/>
        </authorList>
    </citation>
    <scope>NUCLEOTIDE SEQUENCE [LARGE SCALE GENOMIC DNA]</scope>
    <source>
        <strain evidence="8 9">JCM 3367</strain>
    </source>
</reference>
<evidence type="ECO:0000256" key="5">
    <source>
        <dbReference type="ARBA" id="ARBA00022840"/>
    </source>
</evidence>
<feature type="binding site" evidence="6">
    <location>
        <position position="6"/>
    </location>
    <ligand>
        <name>Mg(2+)</name>
        <dbReference type="ChEBI" id="CHEBI:18420"/>
    </ligand>
</feature>
<feature type="binding site" evidence="6">
    <location>
        <position position="341"/>
    </location>
    <ligand>
        <name>Mg(2+)</name>
        <dbReference type="ChEBI" id="CHEBI:18420"/>
    </ligand>
</feature>
<dbReference type="PROSITE" id="PS01075">
    <property type="entry name" value="ACETATE_KINASE_1"/>
    <property type="match status" value="1"/>
</dbReference>
<feature type="binding site" evidence="6">
    <location>
        <begin position="240"/>
        <end position="242"/>
    </location>
    <ligand>
        <name>ATP</name>
        <dbReference type="ChEBI" id="CHEBI:30616"/>
    </ligand>
</feature>
<feature type="binding site" evidence="6">
    <location>
        <position position="50"/>
    </location>
    <ligand>
        <name>substrate</name>
    </ligand>
</feature>
<dbReference type="HAMAP" id="MF_00020">
    <property type="entry name" value="Acetate_kinase"/>
    <property type="match status" value="1"/>
</dbReference>
<keyword evidence="6" id="KW-0460">Magnesium</keyword>
<evidence type="ECO:0000256" key="7">
    <source>
        <dbReference type="RuleBase" id="RU003835"/>
    </source>
</evidence>
<protein>
    <recommendedName>
        <fullName evidence="6">Acetate kinase</fullName>
        <ecNumber evidence="6">2.7.2.1</ecNumber>
    </recommendedName>
    <alternativeName>
        <fullName evidence="6">Acetokinase</fullName>
    </alternativeName>
</protein>
<dbReference type="InterPro" id="IPR023865">
    <property type="entry name" value="Aliphatic_acid_kinase_CS"/>
</dbReference>
<comment type="pathway">
    <text evidence="6">Metabolic intermediate biosynthesis; acetyl-CoA biosynthesis; acetyl-CoA from acetate: step 1/2.</text>
</comment>
<feature type="binding site" evidence="6">
    <location>
        <position position="13"/>
    </location>
    <ligand>
        <name>ATP</name>
        <dbReference type="ChEBI" id="CHEBI:30616"/>
    </ligand>
</feature>
<feature type="binding site" evidence="6">
    <location>
        <begin position="288"/>
        <end position="292"/>
    </location>
    <ligand>
        <name>ATP</name>
        <dbReference type="ChEBI" id="CHEBI:30616"/>
    </ligand>
</feature>
<evidence type="ECO:0000256" key="2">
    <source>
        <dbReference type="ARBA" id="ARBA00022679"/>
    </source>
</evidence>
<evidence type="ECO:0000313" key="8">
    <source>
        <dbReference type="EMBL" id="GAA2528061.1"/>
    </source>
</evidence>
<evidence type="ECO:0000256" key="4">
    <source>
        <dbReference type="ARBA" id="ARBA00022777"/>
    </source>
</evidence>
<dbReference type="EMBL" id="BAAARY010000014">
    <property type="protein sequence ID" value="GAA2528061.1"/>
    <property type="molecule type" value="Genomic_DNA"/>
</dbReference>
<comment type="subunit">
    <text evidence="6">Homodimer.</text>
</comment>
<dbReference type="SUPFAM" id="SSF53067">
    <property type="entry name" value="Actin-like ATPase domain"/>
    <property type="match status" value="2"/>
</dbReference>
<comment type="catalytic activity">
    <reaction evidence="6">
        <text>acetate + ATP = acetyl phosphate + ADP</text>
        <dbReference type="Rhea" id="RHEA:11352"/>
        <dbReference type="ChEBI" id="CHEBI:22191"/>
        <dbReference type="ChEBI" id="CHEBI:30089"/>
        <dbReference type="ChEBI" id="CHEBI:30616"/>
        <dbReference type="ChEBI" id="CHEBI:456216"/>
        <dbReference type="EC" id="2.7.2.1"/>
    </reaction>
</comment>
<dbReference type="GO" id="GO:0016301">
    <property type="term" value="F:kinase activity"/>
    <property type="evidence" value="ECO:0007669"/>
    <property type="project" value="UniProtKB-KW"/>
</dbReference>
<dbReference type="PANTHER" id="PTHR21060">
    <property type="entry name" value="ACETATE KINASE"/>
    <property type="match status" value="1"/>
</dbReference>
<dbReference type="InterPro" id="IPR004372">
    <property type="entry name" value="Ac/propionate_kinase"/>
</dbReference>
<dbReference type="Proteomes" id="UP001499978">
    <property type="component" value="Unassembled WGS sequence"/>
</dbReference>
<dbReference type="EC" id="2.7.2.1" evidence="6"/>
<keyword evidence="5 6" id="KW-0067">ATP-binding</keyword>
<evidence type="ECO:0000256" key="6">
    <source>
        <dbReference type="HAMAP-Rule" id="MF_00020"/>
    </source>
</evidence>
<evidence type="ECO:0000313" key="9">
    <source>
        <dbReference type="Proteomes" id="UP001499978"/>
    </source>
</evidence>
<keyword evidence="6" id="KW-0479">Metal-binding</keyword>
<comment type="similarity">
    <text evidence="1 6 7">Belongs to the acetokinase family.</text>
</comment>
<sequence length="360" mass="36712">MLLALNCGSSSVKFQLYDAEGAATDVGGWLAAGAVEELPDGLTPTVVAHRVVHGGAGLRAATVIDDAVLATIATLTPLAPTHQPAALAGIAMARQRWPSAVQVAVFDTAFHADLPPAAATYALDAALAARHGIRRYGFHGISCRYVTERAAALLGRPVADLNTIVLHLGSGASATAVAGGRSVDTSMGLTPLEGLVMATRAGDLDPGALLWLRQAGLSDAQLDAAVRTEGGLLGMCGDADMRAALARRDAGDPAAALALDVYCHRLRKYVGAYHAVLGRLDAIVFTAGVGENSAAVRSQALSGLTPMGIAVDPARNGAGAAERVISPPGARIAVCVIATDEQQAIADEARELLRGSGQAR</sequence>
<dbReference type="Pfam" id="PF00871">
    <property type="entry name" value="Acetate_kinase"/>
    <property type="match status" value="1"/>
</dbReference>
<dbReference type="InterPro" id="IPR000890">
    <property type="entry name" value="Aliphatic_acid_kin_short-chain"/>
</dbReference>